<dbReference type="SUPFAM" id="SSF51445">
    <property type="entry name" value="(Trans)glycosidases"/>
    <property type="match status" value="1"/>
</dbReference>
<sequence precursor="true">MKTHFSPVASRHPFIRILTLSLMLFCLANDTHAGGTMGIDSGRVIDNSGNPLLTPAKAASLVREKVGYLRIEFRLIGTNTAWNDTMLGYYDTVVNNARAAGLQIIGLIDNTSWLGTQSEWNTNNYECQNGNGLNNYINNYAGQAVVPIVKHFHDRVQLFELWNRPNYWTTHKDCTYTGGTYLYPSCFSQLLANSYANLEYKGLKQFVTIISGGVAGHSTGGIYSFQNAGAQYLKDTYNTGINHVGSFSYTRKRWGTYPLDAVGQQIYIDQGGPTSSNQFLQYINWVHDASTSFEGTAVTRKTIITGFGWNTSTIPAPLQNTNLNIALSVIQTNPHLVSLAVLNNSPDSETNNNEPLPGKSVSKQAYPNY</sequence>
<dbReference type="Proteomes" id="UP000003688">
    <property type="component" value="Unassembled WGS sequence"/>
</dbReference>
<dbReference type="InterPro" id="IPR017853">
    <property type="entry name" value="GH"/>
</dbReference>
<feature type="chain" id="PRO_5002894378" description="Glycoside hydrolase family 5 domain-containing protein" evidence="2">
    <location>
        <begin position="34"/>
        <end position="369"/>
    </location>
</feature>
<evidence type="ECO:0000313" key="4">
    <source>
        <dbReference type="Proteomes" id="UP000003688"/>
    </source>
</evidence>
<reference evidence="3 4" key="1">
    <citation type="journal article" date="2011" name="J. Bacteriol.">
        <title>Genome sequence of 'Pedosphaera parvula' Ellin514, an aerobic Verrucomicrobial isolate from pasture soil.</title>
        <authorList>
            <person name="Kant R."/>
            <person name="van Passel M.W."/>
            <person name="Sangwan P."/>
            <person name="Palva A."/>
            <person name="Lucas S."/>
            <person name="Copeland A."/>
            <person name="Lapidus A."/>
            <person name="Glavina Del Rio T."/>
            <person name="Dalin E."/>
            <person name="Tice H."/>
            <person name="Bruce D."/>
            <person name="Goodwin L."/>
            <person name="Pitluck S."/>
            <person name="Chertkov O."/>
            <person name="Larimer F.W."/>
            <person name="Land M.L."/>
            <person name="Hauser L."/>
            <person name="Brettin T.S."/>
            <person name="Detter J.C."/>
            <person name="Han S."/>
            <person name="de Vos W.M."/>
            <person name="Janssen P.H."/>
            <person name="Smidt H."/>
        </authorList>
    </citation>
    <scope>NUCLEOTIDE SEQUENCE [LARGE SCALE GENOMIC DNA]</scope>
    <source>
        <strain evidence="3 4">Ellin514</strain>
    </source>
</reference>
<accession>B9XH54</accession>
<name>B9XH54_PEDPL</name>
<dbReference type="Gene3D" id="3.20.20.80">
    <property type="entry name" value="Glycosidases"/>
    <property type="match status" value="1"/>
</dbReference>
<feature type="compositionally biased region" description="Polar residues" evidence="1">
    <location>
        <begin position="343"/>
        <end position="354"/>
    </location>
</feature>
<dbReference type="OrthoDB" id="912485at2"/>
<feature type="signal peptide" evidence="2">
    <location>
        <begin position="1"/>
        <end position="33"/>
    </location>
</feature>
<proteinExistence type="predicted"/>
<gene>
    <name evidence="3" type="ORF">Cflav_PD3547</name>
</gene>
<dbReference type="EMBL" id="ABOX02000014">
    <property type="protein sequence ID" value="EEF60689.1"/>
    <property type="molecule type" value="Genomic_DNA"/>
</dbReference>
<dbReference type="RefSeq" id="WP_007415150.1">
    <property type="nucleotide sequence ID" value="NZ_ABOX02000014.1"/>
</dbReference>
<keyword evidence="4" id="KW-1185">Reference proteome</keyword>
<dbReference type="AlphaFoldDB" id="B9XH54"/>
<evidence type="ECO:0008006" key="5">
    <source>
        <dbReference type="Google" id="ProtNLM"/>
    </source>
</evidence>
<evidence type="ECO:0000256" key="1">
    <source>
        <dbReference type="SAM" id="MobiDB-lite"/>
    </source>
</evidence>
<evidence type="ECO:0000256" key="2">
    <source>
        <dbReference type="SAM" id="SignalP"/>
    </source>
</evidence>
<protein>
    <recommendedName>
        <fullName evidence="5">Glycoside hydrolase family 5 domain-containing protein</fullName>
    </recommendedName>
</protein>
<feature type="region of interest" description="Disordered" evidence="1">
    <location>
        <begin position="343"/>
        <end position="369"/>
    </location>
</feature>
<comment type="caution">
    <text evidence="3">The sequence shown here is derived from an EMBL/GenBank/DDBJ whole genome shotgun (WGS) entry which is preliminary data.</text>
</comment>
<keyword evidence="2" id="KW-0732">Signal</keyword>
<organism evidence="3 4">
    <name type="scientific">Pedosphaera parvula (strain Ellin514)</name>
    <dbReference type="NCBI Taxonomy" id="320771"/>
    <lineage>
        <taxon>Bacteria</taxon>
        <taxon>Pseudomonadati</taxon>
        <taxon>Verrucomicrobiota</taxon>
        <taxon>Pedosphaerae</taxon>
        <taxon>Pedosphaerales</taxon>
        <taxon>Pedosphaeraceae</taxon>
        <taxon>Pedosphaera</taxon>
    </lineage>
</organism>
<dbReference type="STRING" id="320771.Cflav_PD3547"/>
<evidence type="ECO:0000313" key="3">
    <source>
        <dbReference type="EMBL" id="EEF60689.1"/>
    </source>
</evidence>